<organism evidence="2">
    <name type="scientific">marine sediment metagenome</name>
    <dbReference type="NCBI Taxonomy" id="412755"/>
    <lineage>
        <taxon>unclassified sequences</taxon>
        <taxon>metagenomes</taxon>
        <taxon>ecological metagenomes</taxon>
    </lineage>
</organism>
<keyword evidence="1" id="KW-1133">Transmembrane helix</keyword>
<evidence type="ECO:0000256" key="1">
    <source>
        <dbReference type="SAM" id="Phobius"/>
    </source>
</evidence>
<dbReference type="EMBL" id="BARU01003210">
    <property type="protein sequence ID" value="GAH21522.1"/>
    <property type="molecule type" value="Genomic_DNA"/>
</dbReference>
<protein>
    <submittedName>
        <fullName evidence="2">Uncharacterized protein</fullName>
    </submittedName>
</protein>
<comment type="caution">
    <text evidence="2">The sequence shown here is derived from an EMBL/GenBank/DDBJ whole genome shotgun (WGS) entry which is preliminary data.</text>
</comment>
<gene>
    <name evidence="2" type="ORF">S03H2_07079</name>
</gene>
<feature type="transmembrane region" description="Helical" evidence="1">
    <location>
        <begin position="129"/>
        <end position="146"/>
    </location>
</feature>
<keyword evidence="1" id="KW-0472">Membrane</keyword>
<name>X1DMY7_9ZZZZ</name>
<feature type="non-terminal residue" evidence="2">
    <location>
        <position position="1"/>
    </location>
</feature>
<dbReference type="AlphaFoldDB" id="X1DMY7"/>
<reference evidence="2" key="1">
    <citation type="journal article" date="2014" name="Front. Microbiol.">
        <title>High frequency of phylogenetically diverse reductive dehalogenase-homologous genes in deep subseafloor sedimentary metagenomes.</title>
        <authorList>
            <person name="Kawai M."/>
            <person name="Futagami T."/>
            <person name="Toyoda A."/>
            <person name="Takaki Y."/>
            <person name="Nishi S."/>
            <person name="Hori S."/>
            <person name="Arai W."/>
            <person name="Tsubouchi T."/>
            <person name="Morono Y."/>
            <person name="Uchiyama I."/>
            <person name="Ito T."/>
            <person name="Fujiyama A."/>
            <person name="Inagaki F."/>
            <person name="Takami H."/>
        </authorList>
    </citation>
    <scope>NUCLEOTIDE SEQUENCE</scope>
    <source>
        <strain evidence="2">Expedition CK06-06</strain>
    </source>
</reference>
<proteinExistence type="predicted"/>
<evidence type="ECO:0000313" key="2">
    <source>
        <dbReference type="EMBL" id="GAH21522.1"/>
    </source>
</evidence>
<accession>X1DMY7</accession>
<keyword evidence="1" id="KW-0812">Transmembrane</keyword>
<sequence>QKNLKLDKEILESQKRDAEKAQIIHDLEEEGKTLTDPVLIDANKDLLTKEWKDRFWNERAEKEKIIKQRNFWASIAFKQFAKYQNEHGIRLGLEKQLSAEEAYDKIAGETIDEGDKVIRSAGLKLSFKNVLYSLAFFGLGYVTGAVT</sequence>